<dbReference type="GeneID" id="6076545"/>
<evidence type="ECO:0000256" key="5">
    <source>
        <dbReference type="SAM" id="MobiDB-lite"/>
    </source>
</evidence>
<evidence type="ECO:0000313" key="6">
    <source>
        <dbReference type="EMBL" id="EDR08348.1"/>
    </source>
</evidence>
<comment type="similarity">
    <text evidence="2">Belongs to the cytochrome c oxidase subunit 6B family.</text>
</comment>
<evidence type="ECO:0000313" key="7">
    <source>
        <dbReference type="Proteomes" id="UP000001194"/>
    </source>
</evidence>
<dbReference type="SUPFAM" id="SSF47694">
    <property type="entry name" value="Cytochrome c oxidase subunit h"/>
    <property type="match status" value="1"/>
</dbReference>
<evidence type="ECO:0000256" key="1">
    <source>
        <dbReference type="ARBA" id="ARBA00004173"/>
    </source>
</evidence>
<dbReference type="AlphaFoldDB" id="B0D9G5"/>
<feature type="region of interest" description="Disordered" evidence="5">
    <location>
        <begin position="1"/>
        <end position="21"/>
    </location>
</feature>
<accession>B0D9G5</accession>
<dbReference type="InterPro" id="IPR048281">
    <property type="entry name" value="COA6_fun"/>
</dbReference>
<dbReference type="OrthoDB" id="5545577at2759"/>
<dbReference type="FunCoup" id="B0D9G5">
    <property type="interactions" value="18"/>
</dbReference>
<keyword evidence="4" id="KW-1015">Disulfide bond</keyword>
<dbReference type="InterPro" id="IPR036549">
    <property type="entry name" value="CX6/COA6-like_sf"/>
</dbReference>
<dbReference type="RefSeq" id="XP_001880573.1">
    <property type="nucleotide sequence ID" value="XM_001880538.1"/>
</dbReference>
<comment type="subcellular location">
    <subcellularLocation>
        <location evidence="1">Mitochondrion</location>
    </subcellularLocation>
</comment>
<evidence type="ECO:0000256" key="2">
    <source>
        <dbReference type="ARBA" id="ARBA00006425"/>
    </source>
</evidence>
<name>B0D9G5_LACBS</name>
<protein>
    <submittedName>
        <fullName evidence="6">Predicted protein</fullName>
    </submittedName>
</protein>
<dbReference type="Gene3D" id="1.10.10.140">
    <property type="entry name" value="Cytochrome c oxidase, subunit VIb"/>
    <property type="match status" value="1"/>
</dbReference>
<dbReference type="PANTHER" id="PTHR47677">
    <property type="entry name" value="CYTOCHROME C OXIDASE ASSEMBLY FACTOR 6"/>
    <property type="match status" value="1"/>
</dbReference>
<feature type="compositionally biased region" description="Basic and acidic residues" evidence="5">
    <location>
        <begin position="9"/>
        <end position="21"/>
    </location>
</feature>
<dbReference type="HOGENOM" id="CLU_142408_0_0_1"/>
<gene>
    <name evidence="6" type="ORF">LACBIDRAFT_296872</name>
</gene>
<sequence>MGWFSSSSKTEEPGAPSREDRKKCWETRDAYFACLDSVGVVKAGAEGNACGKEKKRYEDSCAKSWIDYFNQRRVIADAQRERLAQGDSQAGNTRR</sequence>
<keyword evidence="3" id="KW-0496">Mitochondrion</keyword>
<proteinExistence type="inferred from homology"/>
<dbReference type="PROSITE" id="PS51808">
    <property type="entry name" value="CHCH"/>
    <property type="match status" value="1"/>
</dbReference>
<keyword evidence="7" id="KW-1185">Reference proteome</keyword>
<organism evidence="7">
    <name type="scientific">Laccaria bicolor (strain S238N-H82 / ATCC MYA-4686)</name>
    <name type="common">Bicoloured deceiver</name>
    <name type="synonym">Laccaria laccata var. bicolor</name>
    <dbReference type="NCBI Taxonomy" id="486041"/>
    <lineage>
        <taxon>Eukaryota</taxon>
        <taxon>Fungi</taxon>
        <taxon>Dikarya</taxon>
        <taxon>Basidiomycota</taxon>
        <taxon>Agaricomycotina</taxon>
        <taxon>Agaricomycetes</taxon>
        <taxon>Agaricomycetidae</taxon>
        <taxon>Agaricales</taxon>
        <taxon>Agaricineae</taxon>
        <taxon>Hydnangiaceae</taxon>
        <taxon>Laccaria</taxon>
    </lineage>
</organism>
<dbReference type="EMBL" id="DS547101">
    <property type="protein sequence ID" value="EDR08348.1"/>
    <property type="molecule type" value="Genomic_DNA"/>
</dbReference>
<dbReference type="KEGG" id="lbc:LACBIDRAFT_296872"/>
<dbReference type="GO" id="GO:0005739">
    <property type="term" value="C:mitochondrion"/>
    <property type="evidence" value="ECO:0007669"/>
    <property type="project" value="UniProtKB-SubCell"/>
</dbReference>
<reference evidence="6 7" key="1">
    <citation type="journal article" date="2008" name="Nature">
        <title>The genome of Laccaria bicolor provides insights into mycorrhizal symbiosis.</title>
        <authorList>
            <person name="Martin F."/>
            <person name="Aerts A."/>
            <person name="Ahren D."/>
            <person name="Brun A."/>
            <person name="Danchin E.G.J."/>
            <person name="Duchaussoy F."/>
            <person name="Gibon J."/>
            <person name="Kohler A."/>
            <person name="Lindquist E."/>
            <person name="Pereda V."/>
            <person name="Salamov A."/>
            <person name="Shapiro H.J."/>
            <person name="Wuyts J."/>
            <person name="Blaudez D."/>
            <person name="Buee M."/>
            <person name="Brokstein P."/>
            <person name="Canbaeck B."/>
            <person name="Cohen D."/>
            <person name="Courty P.E."/>
            <person name="Coutinho P.M."/>
            <person name="Delaruelle C."/>
            <person name="Detter J.C."/>
            <person name="Deveau A."/>
            <person name="DiFazio S."/>
            <person name="Duplessis S."/>
            <person name="Fraissinet-Tachet L."/>
            <person name="Lucic E."/>
            <person name="Frey-Klett P."/>
            <person name="Fourrey C."/>
            <person name="Feussner I."/>
            <person name="Gay G."/>
            <person name="Grimwood J."/>
            <person name="Hoegger P.J."/>
            <person name="Jain P."/>
            <person name="Kilaru S."/>
            <person name="Labbe J."/>
            <person name="Lin Y.C."/>
            <person name="Legue V."/>
            <person name="Le Tacon F."/>
            <person name="Marmeisse R."/>
            <person name="Melayah D."/>
            <person name="Montanini B."/>
            <person name="Muratet M."/>
            <person name="Nehls U."/>
            <person name="Niculita-Hirzel H."/>
            <person name="Oudot-Le Secq M.P."/>
            <person name="Peter M."/>
            <person name="Quesneville H."/>
            <person name="Rajashekar B."/>
            <person name="Reich M."/>
            <person name="Rouhier N."/>
            <person name="Schmutz J."/>
            <person name="Yin T."/>
            <person name="Chalot M."/>
            <person name="Henrissat B."/>
            <person name="Kuees U."/>
            <person name="Lucas S."/>
            <person name="Van de Peer Y."/>
            <person name="Podila G.K."/>
            <person name="Polle A."/>
            <person name="Pukkila P.J."/>
            <person name="Richardson P.M."/>
            <person name="Rouze P."/>
            <person name="Sanders I.R."/>
            <person name="Stajich J.E."/>
            <person name="Tunlid A."/>
            <person name="Tuskan G."/>
            <person name="Grigoriev I.V."/>
        </authorList>
    </citation>
    <scope>NUCLEOTIDE SEQUENCE [LARGE SCALE GENOMIC DNA]</scope>
    <source>
        <strain evidence="7">S238N-H82 / ATCC MYA-4686</strain>
    </source>
</reference>
<dbReference type="STRING" id="486041.B0D9G5"/>
<dbReference type="Pfam" id="PF02297">
    <property type="entry name" value="COX6B"/>
    <property type="match status" value="1"/>
</dbReference>
<evidence type="ECO:0000256" key="4">
    <source>
        <dbReference type="ARBA" id="ARBA00023157"/>
    </source>
</evidence>
<evidence type="ECO:0000256" key="3">
    <source>
        <dbReference type="ARBA" id="ARBA00023128"/>
    </source>
</evidence>
<dbReference type="InParanoid" id="B0D9G5"/>
<dbReference type="Proteomes" id="UP000001194">
    <property type="component" value="Unassembled WGS sequence"/>
</dbReference>
<dbReference type="InterPro" id="IPR048280">
    <property type="entry name" value="COX6B-like"/>
</dbReference>
<dbReference type="PANTHER" id="PTHR47677:SF1">
    <property type="entry name" value="CYTOCHROME C OXIDASE ASSEMBLY FACTOR 6"/>
    <property type="match status" value="1"/>
</dbReference>